<protein>
    <submittedName>
        <fullName evidence="1">Uncharacterized protein</fullName>
    </submittedName>
</protein>
<reference evidence="1" key="1">
    <citation type="journal article" date="2013" name="New Phytol.">
        <title>Plant Defensin type 1 (PDF1): protein promiscuity and expression variation within the Arabidopsis genus shed light on zinc tolerance acquisition in Arabidopsis halleri.</title>
        <authorList>
            <person name="Shahzad Z."/>
            <person name="Ranwez V."/>
            <person name="Fizames C."/>
            <person name="Marques L."/>
            <person name="Le Martret B."/>
            <person name="Alassimone J."/>
            <person name="Gode C."/>
            <person name="Lacombe E."/>
            <person name="Castillo T."/>
            <person name="Saumitou-Laprade P."/>
            <person name="Berthomieu P."/>
            <person name="Gosti F."/>
        </authorList>
    </citation>
    <scope>NUCLEOTIDE SEQUENCE</scope>
    <source>
        <tissue evidence="1">Leaves</tissue>
    </source>
</reference>
<name>K4UF85_ARAHH</name>
<dbReference type="AlphaFoldDB" id="K4UF85"/>
<dbReference type="EMBL" id="HF545651">
    <property type="protein sequence ID" value="CCN97886.1"/>
    <property type="molecule type" value="Genomic_DNA"/>
</dbReference>
<evidence type="ECO:0000313" key="1">
    <source>
        <dbReference type="EMBL" id="CCN97886.1"/>
    </source>
</evidence>
<sequence>MVDRCVYPKKHYFDEILRYLYEKQVFLQRCHIFVSIQGWRGPTIETRGFAFDKKKETRDFASDLTARGLQTGDGNELTIEAMRNSQSLDLWRELPSGQTGCADCRLMGCLPVFATRTVKGYLIVTNGCLQQHYW</sequence>
<organism evidence="1">
    <name type="scientific">Arabidopsis halleri subsp. halleri</name>
    <name type="common">Arabis halleri</name>
    <dbReference type="NCBI Taxonomy" id="81971"/>
    <lineage>
        <taxon>Eukaryota</taxon>
        <taxon>Viridiplantae</taxon>
        <taxon>Streptophyta</taxon>
        <taxon>Embryophyta</taxon>
        <taxon>Tracheophyta</taxon>
        <taxon>Spermatophyta</taxon>
        <taxon>Magnoliopsida</taxon>
        <taxon>eudicotyledons</taxon>
        <taxon>Gunneridae</taxon>
        <taxon>Pentapetalae</taxon>
        <taxon>rosids</taxon>
        <taxon>malvids</taxon>
        <taxon>Brassicales</taxon>
        <taxon>Brassicaceae</taxon>
        <taxon>Camelineae</taxon>
        <taxon>Arabidopsis</taxon>
    </lineage>
</organism>
<proteinExistence type="predicted"/>
<accession>K4UF85</accession>